<comment type="subcellular location">
    <subcellularLocation>
        <location evidence="1">Membrane</location>
        <topology evidence="1">Multi-pass membrane protein</topology>
    </subcellularLocation>
</comment>
<evidence type="ECO:0000256" key="1">
    <source>
        <dbReference type="ARBA" id="ARBA00004141"/>
    </source>
</evidence>
<feature type="transmembrane region" description="Helical" evidence="5">
    <location>
        <begin position="12"/>
        <end position="32"/>
    </location>
</feature>
<protein>
    <recommendedName>
        <fullName evidence="7">Transmembrane protein 216</fullName>
    </recommendedName>
</protein>
<dbReference type="Pfam" id="PF09799">
    <property type="entry name" value="Transmemb_17"/>
    <property type="match status" value="1"/>
</dbReference>
<feature type="transmembrane region" description="Helical" evidence="5">
    <location>
        <begin position="44"/>
        <end position="64"/>
    </location>
</feature>
<dbReference type="AlphaFoldDB" id="A0A7R9ERM2"/>
<dbReference type="PANTHER" id="PTHR13531:SF0">
    <property type="entry name" value="GEO07735P1-RELATED"/>
    <property type="match status" value="1"/>
</dbReference>
<dbReference type="GO" id="GO:0016020">
    <property type="term" value="C:membrane"/>
    <property type="evidence" value="ECO:0007669"/>
    <property type="project" value="UniProtKB-SubCell"/>
</dbReference>
<evidence type="ECO:0000313" key="6">
    <source>
        <dbReference type="EMBL" id="CAD7438796.1"/>
    </source>
</evidence>
<reference evidence="6" key="1">
    <citation type="submission" date="2020-11" db="EMBL/GenBank/DDBJ databases">
        <authorList>
            <person name="Tran Van P."/>
        </authorList>
    </citation>
    <scope>NUCLEOTIDE SEQUENCE</scope>
</reference>
<keyword evidence="3 5" id="KW-1133">Transmembrane helix</keyword>
<dbReference type="GO" id="GO:0035869">
    <property type="term" value="C:ciliary transition zone"/>
    <property type="evidence" value="ECO:0007669"/>
    <property type="project" value="TreeGrafter"/>
</dbReference>
<dbReference type="PANTHER" id="PTHR13531">
    <property type="entry name" value="GEO07735P1-RELATED-RELATED"/>
    <property type="match status" value="1"/>
</dbReference>
<sequence length="137" mass="15705">MVDSSLTYEILLYLNSFYFGMFMLCELGMAMFKIANFPIPTSNYVSEIVLLIFVCLTESSRIFLGRKGNLTGNSVCLLLSIILLIPSALGVLYFLLWQTYVFRLEAILCYIQLTFQSLQLLFSVTCLVFFYKTGTYK</sequence>
<evidence type="ECO:0000256" key="2">
    <source>
        <dbReference type="ARBA" id="ARBA00022692"/>
    </source>
</evidence>
<accession>A0A7R9ERM2</accession>
<proteinExistence type="predicted"/>
<evidence type="ECO:0000256" key="5">
    <source>
        <dbReference type="SAM" id="Phobius"/>
    </source>
</evidence>
<evidence type="ECO:0008006" key="7">
    <source>
        <dbReference type="Google" id="ProtNLM"/>
    </source>
</evidence>
<organism evidence="6">
    <name type="scientific">Timema bartmani</name>
    <dbReference type="NCBI Taxonomy" id="61472"/>
    <lineage>
        <taxon>Eukaryota</taxon>
        <taxon>Metazoa</taxon>
        <taxon>Ecdysozoa</taxon>
        <taxon>Arthropoda</taxon>
        <taxon>Hexapoda</taxon>
        <taxon>Insecta</taxon>
        <taxon>Pterygota</taxon>
        <taxon>Neoptera</taxon>
        <taxon>Polyneoptera</taxon>
        <taxon>Phasmatodea</taxon>
        <taxon>Timematodea</taxon>
        <taxon>Timematoidea</taxon>
        <taxon>Timematidae</taxon>
        <taxon>Timema</taxon>
    </lineage>
</organism>
<dbReference type="GO" id="GO:1905515">
    <property type="term" value="P:non-motile cilium assembly"/>
    <property type="evidence" value="ECO:0007669"/>
    <property type="project" value="TreeGrafter"/>
</dbReference>
<feature type="transmembrane region" description="Helical" evidence="5">
    <location>
        <begin position="76"/>
        <end position="98"/>
    </location>
</feature>
<name>A0A7R9ERM2_9NEOP</name>
<evidence type="ECO:0000256" key="4">
    <source>
        <dbReference type="ARBA" id="ARBA00023136"/>
    </source>
</evidence>
<evidence type="ECO:0000256" key="3">
    <source>
        <dbReference type="ARBA" id="ARBA00022989"/>
    </source>
</evidence>
<gene>
    <name evidence="6" type="ORF">TBIB3V08_LOCUS1382</name>
</gene>
<keyword evidence="2 5" id="KW-0812">Transmembrane</keyword>
<dbReference type="EMBL" id="OD564530">
    <property type="protein sequence ID" value="CAD7438796.1"/>
    <property type="molecule type" value="Genomic_DNA"/>
</dbReference>
<feature type="transmembrane region" description="Helical" evidence="5">
    <location>
        <begin position="110"/>
        <end position="131"/>
    </location>
</feature>
<dbReference type="InterPro" id="IPR019184">
    <property type="entry name" value="Uncharacterised_TM-17"/>
</dbReference>
<keyword evidence="4 5" id="KW-0472">Membrane</keyword>